<proteinExistence type="predicted"/>
<dbReference type="Proteomes" id="UP000701853">
    <property type="component" value="Chromosome 13"/>
</dbReference>
<protein>
    <submittedName>
        <fullName evidence="1">Uncharacterized protein</fullName>
    </submittedName>
</protein>
<dbReference type="OrthoDB" id="1936192at2759"/>
<evidence type="ECO:0000313" key="2">
    <source>
        <dbReference type="Proteomes" id="UP000701853"/>
    </source>
</evidence>
<reference evidence="1 2" key="1">
    <citation type="journal article" date="2021" name="bioRxiv">
        <title>The Gossypium anomalum genome as a resource for cotton improvement and evolutionary analysis of hybrid incompatibility.</title>
        <authorList>
            <person name="Grover C.E."/>
            <person name="Yuan D."/>
            <person name="Arick M.A."/>
            <person name="Miller E.R."/>
            <person name="Hu G."/>
            <person name="Peterson D.G."/>
            <person name="Wendel J.F."/>
            <person name="Udall J.A."/>
        </authorList>
    </citation>
    <scope>NUCLEOTIDE SEQUENCE [LARGE SCALE GENOMIC DNA]</scope>
    <source>
        <strain evidence="1">JFW-Udall</strain>
        <tissue evidence="1">Leaf</tissue>
    </source>
</reference>
<evidence type="ECO:0000313" key="1">
    <source>
        <dbReference type="EMBL" id="KAG8472742.1"/>
    </source>
</evidence>
<comment type="caution">
    <text evidence="1">The sequence shown here is derived from an EMBL/GenBank/DDBJ whole genome shotgun (WGS) entry which is preliminary data.</text>
</comment>
<keyword evidence="2" id="KW-1185">Reference proteome</keyword>
<dbReference type="AlphaFoldDB" id="A0A8J5Y1R0"/>
<accession>A0A8J5Y1R0</accession>
<gene>
    <name evidence="1" type="ORF">CXB51_034649</name>
</gene>
<organism evidence="1 2">
    <name type="scientific">Gossypium anomalum</name>
    <dbReference type="NCBI Taxonomy" id="47600"/>
    <lineage>
        <taxon>Eukaryota</taxon>
        <taxon>Viridiplantae</taxon>
        <taxon>Streptophyta</taxon>
        <taxon>Embryophyta</taxon>
        <taxon>Tracheophyta</taxon>
        <taxon>Spermatophyta</taxon>
        <taxon>Magnoliopsida</taxon>
        <taxon>eudicotyledons</taxon>
        <taxon>Gunneridae</taxon>
        <taxon>Pentapetalae</taxon>
        <taxon>rosids</taxon>
        <taxon>malvids</taxon>
        <taxon>Malvales</taxon>
        <taxon>Malvaceae</taxon>
        <taxon>Malvoideae</taxon>
        <taxon>Gossypium</taxon>
    </lineage>
</organism>
<dbReference type="EMBL" id="JAHUZN010000013">
    <property type="protein sequence ID" value="KAG8472742.1"/>
    <property type="molecule type" value="Genomic_DNA"/>
</dbReference>
<sequence length="288" mass="34031">MFYSGELPFHLARNPHYVNAFTLASKNLIPSYIPSGYNKRECGGKKILVLYVMDGCTETTIDELYGRGVIFLKVVNCEKEYNDKFYVATGSLVETQHPHIFRTPYVVRTRNFALKNICAAKNTKKISYDAIFIRNFIMNHSMRLVIFNSFVSFKLLAVADTQYVSMIVMLKRPKLIKRSLQNMTSIYRHEGKKGDERSIFYKVIYDILINRWTTTLLYGLFFKSKRNWSTYSFIHSMKRNKINPQQILFIIKERTRCGRLEVMYLTHLKELEFSKLLANISMNRIWRW</sequence>
<name>A0A8J5Y1R0_9ROSI</name>